<gene>
    <name evidence="7" type="ORF">CVV26_02245</name>
</gene>
<keyword evidence="2 6" id="KW-0489">Methyltransferase</keyword>
<keyword evidence="5" id="KW-0680">Restriction system</keyword>
<dbReference type="PROSITE" id="PS51679">
    <property type="entry name" value="SAM_MT_C5"/>
    <property type="match status" value="1"/>
</dbReference>
<proteinExistence type="inferred from homology"/>
<dbReference type="InterPro" id="IPR029063">
    <property type="entry name" value="SAM-dependent_MTases_sf"/>
</dbReference>
<evidence type="ECO:0000313" key="8">
    <source>
        <dbReference type="Proteomes" id="UP000233414"/>
    </source>
</evidence>
<dbReference type="SUPFAM" id="SSF53335">
    <property type="entry name" value="S-adenosyl-L-methionine-dependent methyltransferases"/>
    <property type="match status" value="1"/>
</dbReference>
<dbReference type="GO" id="GO:0032259">
    <property type="term" value="P:methylation"/>
    <property type="evidence" value="ECO:0007669"/>
    <property type="project" value="UniProtKB-KW"/>
</dbReference>
<dbReference type="GO" id="GO:0003886">
    <property type="term" value="F:DNA (cytosine-5-)-methyltransferase activity"/>
    <property type="evidence" value="ECO:0007669"/>
    <property type="project" value="UniProtKB-EC"/>
</dbReference>
<comment type="caution">
    <text evidence="7">The sequence shown here is derived from an EMBL/GenBank/DDBJ whole genome shotgun (WGS) entry which is preliminary data.</text>
</comment>
<evidence type="ECO:0000256" key="5">
    <source>
        <dbReference type="ARBA" id="ARBA00022747"/>
    </source>
</evidence>
<keyword evidence="3 6" id="KW-0808">Transferase</keyword>
<organism evidence="7 8">
    <name type="scientific">Candidatus Kuenenbacteria bacterium HGW-Kuenenbacteria-1</name>
    <dbReference type="NCBI Taxonomy" id="2013812"/>
    <lineage>
        <taxon>Bacteria</taxon>
        <taxon>Candidatus Kueneniibacteriota</taxon>
    </lineage>
</organism>
<dbReference type="EMBL" id="PGYQ01000009">
    <property type="protein sequence ID" value="PKL72274.1"/>
    <property type="molecule type" value="Genomic_DNA"/>
</dbReference>
<dbReference type="Pfam" id="PF00145">
    <property type="entry name" value="DNA_methylase"/>
    <property type="match status" value="1"/>
</dbReference>
<protein>
    <recommendedName>
        <fullName evidence="1">DNA (cytosine-5-)-methyltransferase</fullName>
        <ecNumber evidence="1">2.1.1.37</ecNumber>
    </recommendedName>
</protein>
<name>A0A2N1UN97_9BACT</name>
<dbReference type="PANTHER" id="PTHR46098">
    <property type="entry name" value="TRNA (CYTOSINE(38)-C(5))-METHYLTRANSFERASE"/>
    <property type="match status" value="1"/>
</dbReference>
<dbReference type="GO" id="GO:0009307">
    <property type="term" value="P:DNA restriction-modification system"/>
    <property type="evidence" value="ECO:0007669"/>
    <property type="project" value="UniProtKB-KW"/>
</dbReference>
<dbReference type="AlphaFoldDB" id="A0A2N1UN97"/>
<evidence type="ECO:0000256" key="3">
    <source>
        <dbReference type="ARBA" id="ARBA00022679"/>
    </source>
</evidence>
<dbReference type="Gene3D" id="3.40.50.150">
    <property type="entry name" value="Vaccinia Virus protein VP39"/>
    <property type="match status" value="1"/>
</dbReference>
<dbReference type="InterPro" id="IPR050750">
    <property type="entry name" value="C5-MTase"/>
</dbReference>
<dbReference type="PROSITE" id="PS00094">
    <property type="entry name" value="C5_MTASE_1"/>
    <property type="match status" value="1"/>
</dbReference>
<keyword evidence="4 6" id="KW-0949">S-adenosyl-L-methionine</keyword>
<dbReference type="EC" id="2.1.1.37" evidence="1"/>
<accession>A0A2N1UN97</accession>
<evidence type="ECO:0000256" key="2">
    <source>
        <dbReference type="ARBA" id="ARBA00022603"/>
    </source>
</evidence>
<dbReference type="NCBIfam" id="TIGR00675">
    <property type="entry name" value="dcm"/>
    <property type="match status" value="1"/>
</dbReference>
<comment type="similarity">
    <text evidence="6">Belongs to the class I-like SAM-binding methyltransferase superfamily. C5-methyltransferase family.</text>
</comment>
<feature type="active site" evidence="6">
    <location>
        <position position="77"/>
    </location>
</feature>
<dbReference type="Proteomes" id="UP000233414">
    <property type="component" value="Unassembled WGS sequence"/>
</dbReference>
<evidence type="ECO:0000256" key="4">
    <source>
        <dbReference type="ARBA" id="ARBA00022691"/>
    </source>
</evidence>
<evidence type="ECO:0000256" key="6">
    <source>
        <dbReference type="PROSITE-ProRule" id="PRU01016"/>
    </source>
</evidence>
<evidence type="ECO:0000256" key="1">
    <source>
        <dbReference type="ARBA" id="ARBA00011975"/>
    </source>
</evidence>
<dbReference type="PANTHER" id="PTHR46098:SF1">
    <property type="entry name" value="TRNA (CYTOSINE(38)-C(5))-METHYLTRANSFERASE"/>
    <property type="match status" value="1"/>
</dbReference>
<reference evidence="7 8" key="1">
    <citation type="journal article" date="2017" name="ISME J.">
        <title>Potential for microbial H2 and metal transformations associated with novel bacteria and archaea in deep terrestrial subsurface sediments.</title>
        <authorList>
            <person name="Hernsdorf A.W."/>
            <person name="Amano Y."/>
            <person name="Miyakawa K."/>
            <person name="Ise K."/>
            <person name="Suzuki Y."/>
            <person name="Anantharaman K."/>
            <person name="Probst A."/>
            <person name="Burstein D."/>
            <person name="Thomas B.C."/>
            <person name="Banfield J.F."/>
        </authorList>
    </citation>
    <scope>NUCLEOTIDE SEQUENCE [LARGE SCALE GENOMIC DNA]</scope>
    <source>
        <strain evidence="7">HGW-Kuenenbacteria-1</strain>
    </source>
</reference>
<dbReference type="InterPro" id="IPR018117">
    <property type="entry name" value="C5_DNA_meth_AS"/>
</dbReference>
<sequence length="113" mass="12869">MKFIDLFAGIGGIKIAFENTGFQCVFSNDFDNNCKITFDFNFSELFEFNKQMVFGDISKISTDKIPNFDVLTGGFPCQPFSIAGYRQGFNDKKGRGNVFFDIIRILKEFLSLI</sequence>
<dbReference type="InterPro" id="IPR001525">
    <property type="entry name" value="C5_MeTfrase"/>
</dbReference>
<evidence type="ECO:0000313" key="7">
    <source>
        <dbReference type="EMBL" id="PKL72274.1"/>
    </source>
</evidence>